<dbReference type="EMBL" id="CP102480">
    <property type="protein sequence ID" value="UUX50990.1"/>
    <property type="molecule type" value="Genomic_DNA"/>
</dbReference>
<proteinExistence type="predicted"/>
<dbReference type="InterPro" id="IPR029055">
    <property type="entry name" value="Ntn_hydrolases_N"/>
</dbReference>
<gene>
    <name evidence="1" type="ORF">NUH88_04685</name>
</gene>
<accession>A0A9J7AV48</accession>
<dbReference type="RefSeq" id="WP_257770258.1">
    <property type="nucleotide sequence ID" value="NZ_CP102480.1"/>
</dbReference>
<dbReference type="PANTHER" id="PTHR39328">
    <property type="entry name" value="BLL2871 PROTEIN"/>
    <property type="match status" value="1"/>
</dbReference>
<name>A0A9J7AV48_9PROT</name>
<sequence length="234" mass="24795">MTWSIVAREPETGRFGIAVSTCAFAVGAICPWARAGIGALSTQAHTNPMHGALGIELMAKGLSVGEALSMTLGHDAGRDIRQVHGVDGKGKTFTHTGSSCVDWCGHASGENVTVAGNMLAGPAVVADTLARYEASAGLEFGDRLLTALEAGEAAGGDKRGRQSAALIVQGAEPYREADIRVDDHPEPVAELRRLFTIYADTRRAYMQTMGNIQDFAGIVDDAEREAYVQKHRGR</sequence>
<dbReference type="KEGG" id="naci:NUH88_04685"/>
<organism evidence="1 2">
    <name type="scientific">Nisaea acidiphila</name>
    <dbReference type="NCBI Taxonomy" id="1862145"/>
    <lineage>
        <taxon>Bacteria</taxon>
        <taxon>Pseudomonadati</taxon>
        <taxon>Pseudomonadota</taxon>
        <taxon>Alphaproteobacteria</taxon>
        <taxon>Rhodospirillales</taxon>
        <taxon>Thalassobaculaceae</taxon>
        <taxon>Nisaea</taxon>
    </lineage>
</organism>
<dbReference type="InterPro" id="IPR010430">
    <property type="entry name" value="DUF1028"/>
</dbReference>
<dbReference type="AlphaFoldDB" id="A0A9J7AV48"/>
<evidence type="ECO:0000313" key="2">
    <source>
        <dbReference type="Proteomes" id="UP001060336"/>
    </source>
</evidence>
<protein>
    <submittedName>
        <fullName evidence="1">DUF1028 domain-containing protein</fullName>
    </submittedName>
</protein>
<dbReference type="PANTHER" id="PTHR39328:SF1">
    <property type="entry name" value="BLL2871 PROTEIN"/>
    <property type="match status" value="1"/>
</dbReference>
<keyword evidence="2" id="KW-1185">Reference proteome</keyword>
<dbReference type="Proteomes" id="UP001060336">
    <property type="component" value="Chromosome"/>
</dbReference>
<dbReference type="Gene3D" id="3.60.20.10">
    <property type="entry name" value="Glutamine Phosphoribosylpyrophosphate, subunit 1, domain 1"/>
    <property type="match status" value="1"/>
</dbReference>
<dbReference type="SUPFAM" id="SSF56235">
    <property type="entry name" value="N-terminal nucleophile aminohydrolases (Ntn hydrolases)"/>
    <property type="match status" value="1"/>
</dbReference>
<dbReference type="Pfam" id="PF06267">
    <property type="entry name" value="DUF1028"/>
    <property type="match status" value="1"/>
</dbReference>
<reference evidence="1" key="1">
    <citation type="submission" date="2022-08" db="EMBL/GenBank/DDBJ databases">
        <title>Nisaea acidiphila sp. nov., isolated from a marine algal debris and emended description of the genus Nisaea Urios et al. 2008.</title>
        <authorList>
            <person name="Kwon K."/>
        </authorList>
    </citation>
    <scope>NUCLEOTIDE SEQUENCE</scope>
    <source>
        <strain evidence="1">MEBiC11861</strain>
    </source>
</reference>
<evidence type="ECO:0000313" key="1">
    <source>
        <dbReference type="EMBL" id="UUX50990.1"/>
    </source>
</evidence>